<keyword evidence="2" id="KW-1185">Reference proteome</keyword>
<proteinExistence type="predicted"/>
<dbReference type="Proteomes" id="UP001501094">
    <property type="component" value="Unassembled WGS sequence"/>
</dbReference>
<evidence type="ECO:0000313" key="2">
    <source>
        <dbReference type="Proteomes" id="UP001501094"/>
    </source>
</evidence>
<name>A0ABP4ZMH3_9MICO</name>
<evidence type="ECO:0000313" key="1">
    <source>
        <dbReference type="EMBL" id="GAA1860629.1"/>
    </source>
</evidence>
<protein>
    <submittedName>
        <fullName evidence="1">Uncharacterized protein</fullName>
    </submittedName>
</protein>
<dbReference type="RefSeq" id="WP_344101728.1">
    <property type="nucleotide sequence ID" value="NZ_BAAANL010000003.1"/>
</dbReference>
<dbReference type="EMBL" id="BAAANL010000003">
    <property type="protein sequence ID" value="GAA1860629.1"/>
    <property type="molecule type" value="Genomic_DNA"/>
</dbReference>
<comment type="caution">
    <text evidence="1">The sequence shown here is derived from an EMBL/GenBank/DDBJ whole genome shotgun (WGS) entry which is preliminary data.</text>
</comment>
<accession>A0ABP4ZMH3</accession>
<gene>
    <name evidence="1" type="ORF">GCM10009751_17800</name>
</gene>
<organism evidence="1 2">
    <name type="scientific">Myceligenerans crystallogenes</name>
    <dbReference type="NCBI Taxonomy" id="316335"/>
    <lineage>
        <taxon>Bacteria</taxon>
        <taxon>Bacillati</taxon>
        <taxon>Actinomycetota</taxon>
        <taxon>Actinomycetes</taxon>
        <taxon>Micrococcales</taxon>
        <taxon>Promicromonosporaceae</taxon>
        <taxon>Myceligenerans</taxon>
    </lineage>
</organism>
<sequence length="133" mass="14398">MRFSRRAARQIGDLNEQIRLGLGGLPLSETLPRIRVHQGPGSRPDTCELWGMAGRTPTLRRLCALPAGVGLRIEHIEKAAENAGFSLPVSDDDAGGPWVRIGPPDVPTDWFELALMVALPGIRVPAQDAGMNR</sequence>
<reference evidence="2" key="1">
    <citation type="journal article" date="2019" name="Int. J. Syst. Evol. Microbiol.">
        <title>The Global Catalogue of Microorganisms (GCM) 10K type strain sequencing project: providing services to taxonomists for standard genome sequencing and annotation.</title>
        <authorList>
            <consortium name="The Broad Institute Genomics Platform"/>
            <consortium name="The Broad Institute Genome Sequencing Center for Infectious Disease"/>
            <person name="Wu L."/>
            <person name="Ma J."/>
        </authorList>
    </citation>
    <scope>NUCLEOTIDE SEQUENCE [LARGE SCALE GENOMIC DNA]</scope>
    <source>
        <strain evidence="2">JCM 14326</strain>
    </source>
</reference>